<proteinExistence type="predicted"/>
<dbReference type="InterPro" id="IPR029033">
    <property type="entry name" value="His_PPase_superfam"/>
</dbReference>
<evidence type="ECO:0000256" key="1">
    <source>
        <dbReference type="ARBA" id="ARBA00022801"/>
    </source>
</evidence>
<dbReference type="GO" id="GO:0005829">
    <property type="term" value="C:cytosol"/>
    <property type="evidence" value="ECO:0007669"/>
    <property type="project" value="TreeGrafter"/>
</dbReference>
<keyword evidence="1" id="KW-0378">Hydrolase</keyword>
<dbReference type="GO" id="GO:0004331">
    <property type="term" value="F:fructose-2,6-bisphosphate 2-phosphatase activity"/>
    <property type="evidence" value="ECO:0007669"/>
    <property type="project" value="TreeGrafter"/>
</dbReference>
<dbReference type="InterPro" id="IPR013078">
    <property type="entry name" value="His_Pase_superF_clade-1"/>
</dbReference>
<dbReference type="Gene3D" id="3.40.50.1240">
    <property type="entry name" value="Phosphoglycerate mutase-like"/>
    <property type="match status" value="1"/>
</dbReference>
<feature type="binding site" evidence="3">
    <location>
        <begin position="7"/>
        <end position="14"/>
    </location>
    <ligand>
        <name>substrate</name>
    </ligand>
</feature>
<dbReference type="RefSeq" id="WP_025837815.1">
    <property type="nucleotide sequence ID" value="NZ_FUWL01000005.1"/>
</dbReference>
<accession>A0A1T4KCC2</accession>
<feature type="active site" description="Proton donor/acceptor" evidence="2">
    <location>
        <position position="83"/>
    </location>
</feature>
<dbReference type="Proteomes" id="UP000189956">
    <property type="component" value="Unassembled WGS sequence"/>
</dbReference>
<dbReference type="AlphaFoldDB" id="A0A1T4KCC2"/>
<protein>
    <submittedName>
        <fullName evidence="4">Probable phosphoglycerate mutase</fullName>
    </submittedName>
</protein>
<dbReference type="PANTHER" id="PTHR46517">
    <property type="entry name" value="FRUCTOSE-2,6-BISPHOSPHATASE TIGAR"/>
    <property type="match status" value="1"/>
</dbReference>
<evidence type="ECO:0000256" key="2">
    <source>
        <dbReference type="PIRSR" id="PIRSR613078-1"/>
    </source>
</evidence>
<dbReference type="GO" id="GO:0045820">
    <property type="term" value="P:negative regulation of glycolytic process"/>
    <property type="evidence" value="ECO:0007669"/>
    <property type="project" value="TreeGrafter"/>
</dbReference>
<evidence type="ECO:0000313" key="5">
    <source>
        <dbReference type="Proteomes" id="UP000189956"/>
    </source>
</evidence>
<dbReference type="PANTHER" id="PTHR46517:SF1">
    <property type="entry name" value="FRUCTOSE-2,6-BISPHOSPHATASE TIGAR"/>
    <property type="match status" value="1"/>
</dbReference>
<dbReference type="InterPro" id="IPR051695">
    <property type="entry name" value="Phosphoglycerate_Mutase"/>
</dbReference>
<dbReference type="EMBL" id="FUWL01000005">
    <property type="protein sequence ID" value="SJZ40069.1"/>
    <property type="molecule type" value="Genomic_DNA"/>
</dbReference>
<dbReference type="CDD" id="cd07067">
    <property type="entry name" value="HP_PGM_like"/>
    <property type="match status" value="1"/>
</dbReference>
<dbReference type="SMART" id="SM00855">
    <property type="entry name" value="PGAM"/>
    <property type="match status" value="1"/>
</dbReference>
<sequence>MRILIVRHAETIENTFRICQGQMDGQLSEKGHWEAEQVALRLKDIDISVCYTSDLKRASDTCARIAVMNPHLSSVRPDVRLRERFFGSMQGKVFPPDYDETHYPPETEPVTDMAQRLRDLLNDLIDLYAGTDKTILLVSHGFTIRVLVAILRGFALEKVWTVPEILNTSVTVFDHTLDKGWIERLFNDASHTTV</sequence>
<dbReference type="SUPFAM" id="SSF53254">
    <property type="entry name" value="Phosphoglycerate mutase-like"/>
    <property type="match status" value="1"/>
</dbReference>
<evidence type="ECO:0000313" key="4">
    <source>
        <dbReference type="EMBL" id="SJZ40069.1"/>
    </source>
</evidence>
<feature type="active site" description="Tele-phosphohistidine intermediate" evidence="2">
    <location>
        <position position="8"/>
    </location>
</feature>
<evidence type="ECO:0000256" key="3">
    <source>
        <dbReference type="PIRSR" id="PIRSR613078-2"/>
    </source>
</evidence>
<dbReference type="GO" id="GO:0043456">
    <property type="term" value="P:regulation of pentose-phosphate shunt"/>
    <property type="evidence" value="ECO:0007669"/>
    <property type="project" value="TreeGrafter"/>
</dbReference>
<reference evidence="4 5" key="1">
    <citation type="submission" date="2017-02" db="EMBL/GenBank/DDBJ databases">
        <authorList>
            <person name="Peterson S.W."/>
        </authorList>
    </citation>
    <scope>NUCLEOTIDE SEQUENCE [LARGE SCALE GENOMIC DNA]</scope>
    <source>
        <strain evidence="4 5">ATCC 700135</strain>
    </source>
</reference>
<feature type="binding site" evidence="3">
    <location>
        <position position="57"/>
    </location>
    <ligand>
        <name>substrate</name>
    </ligand>
</feature>
<organism evidence="4 5">
    <name type="scientific">Porphyromonas cangingivalis</name>
    <dbReference type="NCBI Taxonomy" id="36874"/>
    <lineage>
        <taxon>Bacteria</taxon>
        <taxon>Pseudomonadati</taxon>
        <taxon>Bacteroidota</taxon>
        <taxon>Bacteroidia</taxon>
        <taxon>Bacteroidales</taxon>
        <taxon>Porphyromonadaceae</taxon>
        <taxon>Porphyromonas</taxon>
    </lineage>
</organism>
<dbReference type="Pfam" id="PF00300">
    <property type="entry name" value="His_Phos_1"/>
    <property type="match status" value="1"/>
</dbReference>
<name>A0A1T4KCC2_PORCN</name>
<gene>
    <name evidence="4" type="ORF">SAMN02745205_00658</name>
</gene>